<organism evidence="4 5">
    <name type="scientific">Diabrotica virgifera virgifera</name>
    <name type="common">western corn rootworm</name>
    <dbReference type="NCBI Taxonomy" id="50390"/>
    <lineage>
        <taxon>Eukaryota</taxon>
        <taxon>Metazoa</taxon>
        <taxon>Ecdysozoa</taxon>
        <taxon>Arthropoda</taxon>
        <taxon>Hexapoda</taxon>
        <taxon>Insecta</taxon>
        <taxon>Pterygota</taxon>
        <taxon>Neoptera</taxon>
        <taxon>Endopterygota</taxon>
        <taxon>Coleoptera</taxon>
        <taxon>Polyphaga</taxon>
        <taxon>Cucujiformia</taxon>
        <taxon>Chrysomeloidea</taxon>
        <taxon>Chrysomelidae</taxon>
        <taxon>Galerucinae</taxon>
        <taxon>Diabroticina</taxon>
        <taxon>Diabroticites</taxon>
        <taxon>Diabrotica</taxon>
    </lineage>
</organism>
<dbReference type="EnsemblMetazoa" id="XM_050657280.1">
    <property type="protein sequence ID" value="XP_050513237.1"/>
    <property type="gene ID" value="LOC126888850"/>
</dbReference>
<dbReference type="InterPro" id="IPR009057">
    <property type="entry name" value="Homeodomain-like_sf"/>
</dbReference>
<evidence type="ECO:0000259" key="3">
    <source>
        <dbReference type="PROSITE" id="PS50090"/>
    </source>
</evidence>
<protein>
    <recommendedName>
        <fullName evidence="3">Myb-like domain-containing protein</fullName>
    </recommendedName>
</protein>
<dbReference type="Pfam" id="PF13837">
    <property type="entry name" value="Myb_DNA-bind_4"/>
    <property type="match status" value="1"/>
</dbReference>
<feature type="compositionally biased region" description="Polar residues" evidence="2">
    <location>
        <begin position="142"/>
        <end position="162"/>
    </location>
</feature>
<evidence type="ECO:0000256" key="2">
    <source>
        <dbReference type="SAM" id="MobiDB-lite"/>
    </source>
</evidence>
<keyword evidence="5" id="KW-1185">Reference proteome</keyword>
<sequence length="241" mass="28340">MDLNNELQPYLMLPQTPSVTLDYKWSENASKLLIDLYKQYKNKVGTMEIRTIKMLWARIAQELKNHNIHVTANNCINRWRVLERNYKKFVDDQKQTGRKRKFFEYKEEMDEIFTDKVNIRPEIVINCDETDHDLGHGQEDVQQSTSFISDEPTTSDSPNAKTNPIKKKSPVGKGKRIALARRAREKFYQERLKMEREKITEMKRRTDLAHKVAVERNQIFRDLVEVFSAFVVNAFPGVSGE</sequence>
<evidence type="ECO:0000313" key="4">
    <source>
        <dbReference type="EnsemblMetazoa" id="XP_050513237.1"/>
    </source>
</evidence>
<feature type="domain" description="Myb-like" evidence="3">
    <location>
        <begin position="24"/>
        <end position="83"/>
    </location>
</feature>
<accession>A0ABM5KSR8</accession>
<dbReference type="RefSeq" id="XP_050513237.1">
    <property type="nucleotide sequence ID" value="XM_050657280.1"/>
</dbReference>
<dbReference type="GeneID" id="126888850"/>
<dbReference type="InterPro" id="IPR044822">
    <property type="entry name" value="Myb_DNA-bind_4"/>
</dbReference>
<reference evidence="4" key="1">
    <citation type="submission" date="2025-05" db="UniProtKB">
        <authorList>
            <consortium name="EnsemblMetazoa"/>
        </authorList>
    </citation>
    <scope>IDENTIFICATION</scope>
</reference>
<feature type="compositionally biased region" description="Basic residues" evidence="2">
    <location>
        <begin position="164"/>
        <end position="174"/>
    </location>
</feature>
<dbReference type="InterPro" id="IPR001005">
    <property type="entry name" value="SANT/Myb"/>
</dbReference>
<name>A0ABM5KSR8_DIAVI</name>
<comment type="subcellular location">
    <subcellularLocation>
        <location evidence="1">Nucleus</location>
    </subcellularLocation>
</comment>
<evidence type="ECO:0000256" key="1">
    <source>
        <dbReference type="ARBA" id="ARBA00004123"/>
    </source>
</evidence>
<dbReference type="Gene3D" id="1.10.10.60">
    <property type="entry name" value="Homeodomain-like"/>
    <property type="match status" value="1"/>
</dbReference>
<dbReference type="Proteomes" id="UP001652700">
    <property type="component" value="Unplaced"/>
</dbReference>
<dbReference type="PANTHER" id="PTHR47595">
    <property type="entry name" value="HEAT SHOCK 70 KDA PROTEIN 14"/>
    <property type="match status" value="1"/>
</dbReference>
<proteinExistence type="predicted"/>
<evidence type="ECO:0000313" key="5">
    <source>
        <dbReference type="Proteomes" id="UP001652700"/>
    </source>
</evidence>
<dbReference type="PROSITE" id="PS50090">
    <property type="entry name" value="MYB_LIKE"/>
    <property type="match status" value="1"/>
</dbReference>
<feature type="region of interest" description="Disordered" evidence="2">
    <location>
        <begin position="142"/>
        <end position="174"/>
    </location>
</feature>
<dbReference type="SUPFAM" id="SSF46689">
    <property type="entry name" value="Homeodomain-like"/>
    <property type="match status" value="1"/>
</dbReference>
<dbReference type="PANTHER" id="PTHR47595:SF1">
    <property type="entry name" value="MYB_SANT-LIKE DNA-BINDING DOMAIN-CONTAINING PROTEIN"/>
    <property type="match status" value="1"/>
</dbReference>